<accession>A0A1Q5PTH6</accession>
<comment type="caution">
    <text evidence="2">The sequence shown here is derived from an EMBL/GenBank/DDBJ whole genome shotgun (WGS) entry which is preliminary data.</text>
</comment>
<organism evidence="2 3">
    <name type="scientific">Buchananella hordeovulneris</name>
    <dbReference type="NCBI Taxonomy" id="52770"/>
    <lineage>
        <taxon>Bacteria</taxon>
        <taxon>Bacillati</taxon>
        <taxon>Actinomycetota</taxon>
        <taxon>Actinomycetes</taxon>
        <taxon>Actinomycetales</taxon>
        <taxon>Actinomycetaceae</taxon>
        <taxon>Buchananella</taxon>
    </lineage>
</organism>
<evidence type="ECO:0000313" key="2">
    <source>
        <dbReference type="EMBL" id="OKL50779.1"/>
    </source>
</evidence>
<evidence type="ECO:0000313" key="3">
    <source>
        <dbReference type="Proteomes" id="UP000185612"/>
    </source>
</evidence>
<keyword evidence="1" id="KW-0732">Signal</keyword>
<keyword evidence="3" id="KW-1185">Reference proteome</keyword>
<dbReference type="RefSeq" id="WP_073826326.1">
    <property type="nucleotide sequence ID" value="NZ_MQVS01000016.1"/>
</dbReference>
<reference evidence="3" key="1">
    <citation type="submission" date="2016-12" db="EMBL/GenBank/DDBJ databases">
        <authorList>
            <person name="Meng X."/>
        </authorList>
    </citation>
    <scope>NUCLEOTIDE SEQUENCE [LARGE SCALE GENOMIC DNA]</scope>
    <source>
        <strain evidence="3">DSM 20732</strain>
    </source>
</reference>
<protein>
    <submittedName>
        <fullName evidence="2">Uncharacterized protein</fullName>
    </submittedName>
</protein>
<proteinExistence type="predicted"/>
<name>A0A1Q5PTH6_9ACTO</name>
<sequence>MWRKISTFISLVLAVGGVTACGGGETTPTPAPEAAVPATTAAAVPDVQATPGGPPPWRLAGASEKCKLMGRYSEQLDKVAPVDIMDDPAEFKKSAPEFAELKKIAEEVAAAGMPEPLGHKFVQMNDAMLKLAEKGDLEAFQVAGFLDEEMGKAIDELGTWCN</sequence>
<feature type="chain" id="PRO_5012569887" evidence="1">
    <location>
        <begin position="21"/>
        <end position="162"/>
    </location>
</feature>
<dbReference type="InParanoid" id="A0A1Q5PTH6"/>
<gene>
    <name evidence="2" type="ORF">BSZ40_10845</name>
</gene>
<dbReference type="AlphaFoldDB" id="A0A1Q5PTH6"/>
<dbReference type="PROSITE" id="PS51257">
    <property type="entry name" value="PROKAR_LIPOPROTEIN"/>
    <property type="match status" value="1"/>
</dbReference>
<dbReference type="EMBL" id="MQVS01000016">
    <property type="protein sequence ID" value="OKL50779.1"/>
    <property type="molecule type" value="Genomic_DNA"/>
</dbReference>
<evidence type="ECO:0000256" key="1">
    <source>
        <dbReference type="SAM" id="SignalP"/>
    </source>
</evidence>
<feature type="signal peptide" evidence="1">
    <location>
        <begin position="1"/>
        <end position="20"/>
    </location>
</feature>
<dbReference type="Proteomes" id="UP000185612">
    <property type="component" value="Unassembled WGS sequence"/>
</dbReference>